<dbReference type="EMBL" id="SRLD01000038">
    <property type="protein sequence ID" value="TGE14259.1"/>
    <property type="molecule type" value="Genomic_DNA"/>
</dbReference>
<name>A0A4Z0PHN0_9BACT</name>
<accession>A0A4Z0PHN0</accession>
<evidence type="ECO:0000313" key="2">
    <source>
        <dbReference type="Proteomes" id="UP000297739"/>
    </source>
</evidence>
<keyword evidence="2" id="KW-1185">Reference proteome</keyword>
<proteinExistence type="predicted"/>
<gene>
    <name evidence="1" type="ORF">E5J99_16720</name>
</gene>
<evidence type="ECO:0000313" key="1">
    <source>
        <dbReference type="EMBL" id="TGE14259.1"/>
    </source>
</evidence>
<dbReference type="NCBIfam" id="TIGR03519">
    <property type="entry name" value="T9SS_PorP_fam"/>
    <property type="match status" value="1"/>
</dbReference>
<dbReference type="Pfam" id="PF11751">
    <property type="entry name" value="PorP_SprF"/>
    <property type="match status" value="1"/>
</dbReference>
<sequence>MDNFGSLLPVPQPAHVPKQSINALRKLRMRTGYLVSWAEVLGRLGSRRLARAVLVVAVSLAGRGVAHGQDAYFAQPYATRLHTNPAFTGLLDDYSLTLSYRNQFPTLAGTFQTSQLAADYRFKDQRSAAGLLLNLDRTGEIGYTRIEVGGTYAYHTRLTRQLNLSGGAQASYGNQRISYSNLVFGDQLGADGSVQGSTRETLDFNPVSYLTLGTGVLLYTNQFWFGLAGHHLNQPDLKFRTQAKLPLRLNVNGGFKHYFVQTTIKKQYREISLSPTVSYTSQGGSQRAEAGLYAVLTPLTLGLIYRGVPLPGADQSQQIVTAIAGVSVGTFRLGYSYDASLSSLSADLGSAHEVSLSLRQFDSLEAAWRRLKRRNYPSIPCPAF</sequence>
<comment type="caution">
    <text evidence="1">The sequence shown here is derived from an EMBL/GenBank/DDBJ whole genome shotgun (WGS) entry which is preliminary data.</text>
</comment>
<dbReference type="OrthoDB" id="1186563at2"/>
<dbReference type="InterPro" id="IPR019861">
    <property type="entry name" value="PorP/SprF_Bacteroidetes"/>
</dbReference>
<protein>
    <submittedName>
        <fullName evidence="1">Type IX secretion system membrane protein PorP/SprF</fullName>
    </submittedName>
</protein>
<dbReference type="Proteomes" id="UP000297739">
    <property type="component" value="Unassembled WGS sequence"/>
</dbReference>
<reference evidence="1 2" key="1">
    <citation type="submission" date="2019-04" db="EMBL/GenBank/DDBJ databases">
        <authorList>
            <person name="Feng G."/>
            <person name="Zhang J."/>
            <person name="Zhu H."/>
        </authorList>
    </citation>
    <scope>NUCLEOTIDE SEQUENCE [LARGE SCALE GENOMIC DNA]</scope>
    <source>
        <strain evidence="1 2">JCM 17223</strain>
    </source>
</reference>
<organism evidence="1 2">
    <name type="scientific">Hymenobacter elongatus</name>
    <dbReference type="NCBI Taxonomy" id="877208"/>
    <lineage>
        <taxon>Bacteria</taxon>
        <taxon>Pseudomonadati</taxon>
        <taxon>Bacteroidota</taxon>
        <taxon>Cytophagia</taxon>
        <taxon>Cytophagales</taxon>
        <taxon>Hymenobacteraceae</taxon>
        <taxon>Hymenobacter</taxon>
    </lineage>
</organism>
<dbReference type="AlphaFoldDB" id="A0A4Z0PHN0"/>